<dbReference type="GO" id="GO:0070274">
    <property type="term" value="C:RES complex"/>
    <property type="evidence" value="ECO:0007669"/>
    <property type="project" value="TreeGrafter"/>
</dbReference>
<organism evidence="2 3">
    <name type="scientific">Serendipita vermifera MAFF 305830</name>
    <dbReference type="NCBI Taxonomy" id="933852"/>
    <lineage>
        <taxon>Eukaryota</taxon>
        <taxon>Fungi</taxon>
        <taxon>Dikarya</taxon>
        <taxon>Basidiomycota</taxon>
        <taxon>Agaricomycotina</taxon>
        <taxon>Agaricomycetes</taxon>
        <taxon>Sebacinales</taxon>
        <taxon>Serendipitaceae</taxon>
        <taxon>Serendipita</taxon>
    </lineage>
</organism>
<dbReference type="OrthoDB" id="6022at2759"/>
<feature type="compositionally biased region" description="Basic and acidic residues" evidence="1">
    <location>
        <begin position="159"/>
        <end position="217"/>
    </location>
</feature>
<dbReference type="AlphaFoldDB" id="A0A0C2W5P1"/>
<dbReference type="Proteomes" id="UP000054097">
    <property type="component" value="Unassembled WGS sequence"/>
</dbReference>
<protein>
    <submittedName>
        <fullName evidence="2">Uncharacterized protein</fullName>
    </submittedName>
</protein>
<dbReference type="GO" id="GO:0005684">
    <property type="term" value="C:U2-type spliceosomal complex"/>
    <property type="evidence" value="ECO:0007669"/>
    <property type="project" value="TreeGrafter"/>
</dbReference>
<evidence type="ECO:0000313" key="3">
    <source>
        <dbReference type="Proteomes" id="UP000054097"/>
    </source>
</evidence>
<accession>A0A0C2W5P1</accession>
<dbReference type="InterPro" id="IPR051112">
    <property type="entry name" value="CWC26_splicing_factor"/>
</dbReference>
<feature type="region of interest" description="Disordered" evidence="1">
    <location>
        <begin position="1"/>
        <end position="217"/>
    </location>
</feature>
<keyword evidence="3" id="KW-1185">Reference proteome</keyword>
<reference evidence="2 3" key="1">
    <citation type="submission" date="2014-04" db="EMBL/GenBank/DDBJ databases">
        <authorList>
            <consortium name="DOE Joint Genome Institute"/>
            <person name="Kuo A."/>
            <person name="Zuccaro A."/>
            <person name="Kohler A."/>
            <person name="Nagy L.G."/>
            <person name="Floudas D."/>
            <person name="Copeland A."/>
            <person name="Barry K.W."/>
            <person name="Cichocki N."/>
            <person name="Veneault-Fourrey C."/>
            <person name="LaButti K."/>
            <person name="Lindquist E.A."/>
            <person name="Lipzen A."/>
            <person name="Lundell T."/>
            <person name="Morin E."/>
            <person name="Murat C."/>
            <person name="Sun H."/>
            <person name="Tunlid A."/>
            <person name="Henrissat B."/>
            <person name="Grigoriev I.V."/>
            <person name="Hibbett D.S."/>
            <person name="Martin F."/>
            <person name="Nordberg H.P."/>
            <person name="Cantor M.N."/>
            <person name="Hua S.X."/>
        </authorList>
    </citation>
    <scope>NUCLEOTIDE SEQUENCE [LARGE SCALE GENOMIC DNA]</scope>
    <source>
        <strain evidence="2 3">MAFF 305830</strain>
    </source>
</reference>
<sequence>MQRYLAEKYMSGPKADAILARDPAAKKKKRKQHGTESRSGGVEIVDDDGGWGRPLKTDADEDDPGDVVIASDRSFKKRRKVADDGGWVSLSATGEALSPPPQEQEQPEAEDEKPIVVGETEAPRKKGGILSQAELATRFSTQITERNEEGPTAEQMETVYRDSSGRKIDTKAAKAEAARLKREQQEQEAKRMEWGKDRSNGFEKKLFQKQNERQRKGLEAYQWSVDEM</sequence>
<dbReference type="GO" id="GO:0003723">
    <property type="term" value="F:RNA binding"/>
    <property type="evidence" value="ECO:0007669"/>
    <property type="project" value="TreeGrafter"/>
</dbReference>
<dbReference type="EMBL" id="KN824372">
    <property type="protein sequence ID" value="KIM21763.1"/>
    <property type="molecule type" value="Genomic_DNA"/>
</dbReference>
<evidence type="ECO:0000313" key="2">
    <source>
        <dbReference type="EMBL" id="KIM21763.1"/>
    </source>
</evidence>
<reference evidence="3" key="2">
    <citation type="submission" date="2015-01" db="EMBL/GenBank/DDBJ databases">
        <title>Evolutionary Origins and Diversification of the Mycorrhizal Mutualists.</title>
        <authorList>
            <consortium name="DOE Joint Genome Institute"/>
            <consortium name="Mycorrhizal Genomics Consortium"/>
            <person name="Kohler A."/>
            <person name="Kuo A."/>
            <person name="Nagy L.G."/>
            <person name="Floudas D."/>
            <person name="Copeland A."/>
            <person name="Barry K.W."/>
            <person name="Cichocki N."/>
            <person name="Veneault-Fourrey C."/>
            <person name="LaButti K."/>
            <person name="Lindquist E.A."/>
            <person name="Lipzen A."/>
            <person name="Lundell T."/>
            <person name="Morin E."/>
            <person name="Murat C."/>
            <person name="Riley R."/>
            <person name="Ohm R."/>
            <person name="Sun H."/>
            <person name="Tunlid A."/>
            <person name="Henrissat B."/>
            <person name="Grigoriev I.V."/>
            <person name="Hibbett D.S."/>
            <person name="Martin F."/>
        </authorList>
    </citation>
    <scope>NUCLEOTIDE SEQUENCE [LARGE SCALE GENOMIC DNA]</scope>
    <source>
        <strain evidence="3">MAFF 305830</strain>
    </source>
</reference>
<name>A0A0C2W5P1_SERVB</name>
<dbReference type="PANTHER" id="PTHR31809">
    <property type="entry name" value="BUD13 HOMOLOG"/>
    <property type="match status" value="1"/>
</dbReference>
<dbReference type="GO" id="GO:0000398">
    <property type="term" value="P:mRNA splicing, via spliceosome"/>
    <property type="evidence" value="ECO:0007669"/>
    <property type="project" value="TreeGrafter"/>
</dbReference>
<dbReference type="STRING" id="933852.A0A0C2W5P1"/>
<dbReference type="HOGENOM" id="CLU_024195_0_1_1"/>
<dbReference type="PANTHER" id="PTHR31809:SF0">
    <property type="entry name" value="BUD13 HOMOLOG"/>
    <property type="match status" value="1"/>
</dbReference>
<proteinExistence type="predicted"/>
<gene>
    <name evidence="2" type="ORF">M408DRAFT_12405</name>
</gene>
<evidence type="ECO:0000256" key="1">
    <source>
        <dbReference type="SAM" id="MobiDB-lite"/>
    </source>
</evidence>